<evidence type="ECO:0000313" key="2">
    <source>
        <dbReference type="EMBL" id="KAA1097261.1"/>
    </source>
</evidence>
<feature type="region of interest" description="Disordered" evidence="1">
    <location>
        <begin position="72"/>
        <end position="92"/>
    </location>
</feature>
<gene>
    <name evidence="2" type="ORF">PGT21_000544</name>
</gene>
<dbReference type="Proteomes" id="UP000324748">
    <property type="component" value="Unassembled WGS sequence"/>
</dbReference>
<reference evidence="2 3" key="1">
    <citation type="submission" date="2019-05" db="EMBL/GenBank/DDBJ databases">
        <title>Emergence of the Ug99 lineage of the wheat stem rust pathogen through somatic hybridization.</title>
        <authorList>
            <person name="Li F."/>
            <person name="Upadhyaya N.M."/>
            <person name="Sperschneider J."/>
            <person name="Matny O."/>
            <person name="Nguyen-Phuc H."/>
            <person name="Mago R."/>
            <person name="Raley C."/>
            <person name="Miller M.E."/>
            <person name="Silverstein K.A.T."/>
            <person name="Henningsen E."/>
            <person name="Hirsch C.D."/>
            <person name="Visser B."/>
            <person name="Pretorius Z.A."/>
            <person name="Steffenson B.J."/>
            <person name="Schwessinger B."/>
            <person name="Dodds P.N."/>
            <person name="Figueroa M."/>
        </authorList>
    </citation>
    <scope>NUCLEOTIDE SEQUENCE [LARGE SCALE GENOMIC DNA]</scope>
    <source>
        <strain evidence="2">21-0</strain>
    </source>
</reference>
<organism evidence="2 3">
    <name type="scientific">Puccinia graminis f. sp. tritici</name>
    <dbReference type="NCBI Taxonomy" id="56615"/>
    <lineage>
        <taxon>Eukaryota</taxon>
        <taxon>Fungi</taxon>
        <taxon>Dikarya</taxon>
        <taxon>Basidiomycota</taxon>
        <taxon>Pucciniomycotina</taxon>
        <taxon>Pucciniomycetes</taxon>
        <taxon>Pucciniales</taxon>
        <taxon>Pucciniaceae</taxon>
        <taxon>Puccinia</taxon>
    </lineage>
</organism>
<protein>
    <submittedName>
        <fullName evidence="2">Uncharacterized protein</fullName>
    </submittedName>
</protein>
<comment type="caution">
    <text evidence="2">The sequence shown here is derived from an EMBL/GenBank/DDBJ whole genome shotgun (WGS) entry which is preliminary data.</text>
</comment>
<feature type="region of interest" description="Disordered" evidence="1">
    <location>
        <begin position="104"/>
        <end position="130"/>
    </location>
</feature>
<feature type="compositionally biased region" description="Polar residues" evidence="1">
    <location>
        <begin position="119"/>
        <end position="130"/>
    </location>
</feature>
<name>A0A5B0P772_PUCGR</name>
<proteinExistence type="predicted"/>
<evidence type="ECO:0000256" key="1">
    <source>
        <dbReference type="SAM" id="MobiDB-lite"/>
    </source>
</evidence>
<keyword evidence="3" id="KW-1185">Reference proteome</keyword>
<feature type="region of interest" description="Disordered" evidence="1">
    <location>
        <begin position="34"/>
        <end position="58"/>
    </location>
</feature>
<dbReference type="EMBL" id="VSWC01000066">
    <property type="protein sequence ID" value="KAA1097261.1"/>
    <property type="molecule type" value="Genomic_DNA"/>
</dbReference>
<accession>A0A5B0P772</accession>
<dbReference type="AlphaFoldDB" id="A0A5B0P772"/>
<sequence length="130" mass="14273">MTLDTLPVQLWDPSWSQGWGSSRVDTTLILRSLNKSGRPRDDSGSGLEIRSSRASRDTPNLTLISTVRFAELPKSESGTEDTRSIQPKPWHPVRIKPEVSTSWFRNPNPAVWAGGCRASTDTPASSLPDG</sequence>
<evidence type="ECO:0000313" key="3">
    <source>
        <dbReference type="Proteomes" id="UP000324748"/>
    </source>
</evidence>